<comment type="caution">
    <text evidence="2">The sequence shown here is derived from an EMBL/GenBank/DDBJ whole genome shotgun (WGS) entry which is preliminary data.</text>
</comment>
<dbReference type="AlphaFoldDB" id="A0A225D6I3"/>
<evidence type="ECO:0000313" key="3">
    <source>
        <dbReference type="Proteomes" id="UP000214646"/>
    </source>
</evidence>
<name>A0A225D6I3_9BACT</name>
<evidence type="ECO:0000313" key="2">
    <source>
        <dbReference type="EMBL" id="OWK36593.1"/>
    </source>
</evidence>
<accession>A0A225D6I3</accession>
<dbReference type="Proteomes" id="UP000214646">
    <property type="component" value="Unassembled WGS sequence"/>
</dbReference>
<proteinExistence type="predicted"/>
<dbReference type="EMBL" id="NIDE01000017">
    <property type="protein sequence ID" value="OWK36593.1"/>
    <property type="molecule type" value="Genomic_DNA"/>
</dbReference>
<organism evidence="2 3">
    <name type="scientific">Fimbriiglobus ruber</name>
    <dbReference type="NCBI Taxonomy" id="1908690"/>
    <lineage>
        <taxon>Bacteria</taxon>
        <taxon>Pseudomonadati</taxon>
        <taxon>Planctomycetota</taxon>
        <taxon>Planctomycetia</taxon>
        <taxon>Gemmatales</taxon>
        <taxon>Gemmataceae</taxon>
        <taxon>Fimbriiglobus</taxon>
    </lineage>
</organism>
<reference evidence="3" key="1">
    <citation type="submission" date="2017-06" db="EMBL/GenBank/DDBJ databases">
        <title>Genome analysis of Fimbriiglobus ruber SP5, the first member of the order Planctomycetales with confirmed chitinolytic capability.</title>
        <authorList>
            <person name="Ravin N.V."/>
            <person name="Rakitin A.L."/>
            <person name="Ivanova A.A."/>
            <person name="Beletsky A.V."/>
            <person name="Kulichevskaya I.S."/>
            <person name="Mardanov A.V."/>
            <person name="Dedysh S.N."/>
        </authorList>
    </citation>
    <scope>NUCLEOTIDE SEQUENCE [LARGE SCALE GENOMIC DNA]</scope>
    <source>
        <strain evidence="3">SP5</strain>
    </source>
</reference>
<protein>
    <submittedName>
        <fullName evidence="2">Uncharacterized protein</fullName>
    </submittedName>
</protein>
<keyword evidence="3" id="KW-1185">Reference proteome</keyword>
<evidence type="ECO:0000256" key="1">
    <source>
        <dbReference type="SAM" id="MobiDB-lite"/>
    </source>
</evidence>
<feature type="region of interest" description="Disordered" evidence="1">
    <location>
        <begin position="53"/>
        <end position="75"/>
    </location>
</feature>
<sequence>MASLSVPELLAPVLDALARTGSAHLPPQAINHEEWLRRANEWQQLVENRADRYPPGFRVDDDRESIYKDREDAQR</sequence>
<gene>
    <name evidence="2" type="ORF">FRUB_09156</name>
</gene>